<feature type="compositionally biased region" description="Basic and acidic residues" evidence="1">
    <location>
        <begin position="61"/>
        <end position="78"/>
    </location>
</feature>
<feature type="region of interest" description="Disordered" evidence="1">
    <location>
        <begin position="1"/>
        <end position="78"/>
    </location>
</feature>
<protein>
    <submittedName>
        <fullName evidence="2">Uncharacterized protein</fullName>
    </submittedName>
</protein>
<dbReference type="Gramene" id="Kaladp0048s0934.1.v1.1">
    <property type="protein sequence ID" value="Kaladp0048s0934.1.v1.1"/>
    <property type="gene ID" value="Kaladp0048s0934.v1.1"/>
</dbReference>
<evidence type="ECO:0000313" key="2">
    <source>
        <dbReference type="EnsemblPlants" id="Kaladp0048s0934.1.v1.1"/>
    </source>
</evidence>
<evidence type="ECO:0000256" key="1">
    <source>
        <dbReference type="SAM" id="MobiDB-lite"/>
    </source>
</evidence>
<proteinExistence type="predicted"/>
<reference evidence="2" key="1">
    <citation type="submission" date="2021-01" db="UniProtKB">
        <authorList>
            <consortium name="EnsemblPlants"/>
        </authorList>
    </citation>
    <scope>IDENTIFICATION</scope>
</reference>
<dbReference type="OMA" id="ERTHYNN"/>
<sequence>MATSPVNGRQHHQQSQNHQHQPLHNFSLSFLKWGNKSHVNSFHRSRRSTPPPEQPRSQYARRSESRDMVDDSGRFGAHEDHRAARIRVDFASVSVEEKLSRSIEYDDQKEDEEGREREEEYNREEAQKIWNLRPRKNAAVKNGYEIGTSGGVGSVGGLSKDVAVHVNSGAVEKKKKEKMKLWISLSKEEIEEDIFIMTGSRPARKPKRRPKSLQKQLDSVFPGLGLLGATADTFKIPDTPPKK</sequence>
<feature type="region of interest" description="Disordered" evidence="1">
    <location>
        <begin position="101"/>
        <end position="122"/>
    </location>
</feature>
<dbReference type="PANTHER" id="PTHR33130:SF40">
    <property type="entry name" value="CHROMOGRANIN (DUF1639)"/>
    <property type="match status" value="1"/>
</dbReference>
<name>A0A7N0TZZ4_KALFE</name>
<dbReference type="Proteomes" id="UP000594263">
    <property type="component" value="Unplaced"/>
</dbReference>
<dbReference type="PANTHER" id="PTHR33130">
    <property type="entry name" value="PUTATIVE (DUF1639)-RELATED"/>
    <property type="match status" value="1"/>
</dbReference>
<evidence type="ECO:0000313" key="3">
    <source>
        <dbReference type="Proteomes" id="UP000594263"/>
    </source>
</evidence>
<dbReference type="InterPro" id="IPR012438">
    <property type="entry name" value="DUF1639"/>
</dbReference>
<organism evidence="2 3">
    <name type="scientific">Kalanchoe fedtschenkoi</name>
    <name type="common">Lavender scallops</name>
    <name type="synonym">South American air plant</name>
    <dbReference type="NCBI Taxonomy" id="63787"/>
    <lineage>
        <taxon>Eukaryota</taxon>
        <taxon>Viridiplantae</taxon>
        <taxon>Streptophyta</taxon>
        <taxon>Embryophyta</taxon>
        <taxon>Tracheophyta</taxon>
        <taxon>Spermatophyta</taxon>
        <taxon>Magnoliopsida</taxon>
        <taxon>eudicotyledons</taxon>
        <taxon>Gunneridae</taxon>
        <taxon>Pentapetalae</taxon>
        <taxon>Saxifragales</taxon>
        <taxon>Crassulaceae</taxon>
        <taxon>Kalanchoe</taxon>
    </lineage>
</organism>
<dbReference type="EnsemblPlants" id="Kaladp0048s0934.1.v1.1">
    <property type="protein sequence ID" value="Kaladp0048s0934.1.v1.1"/>
    <property type="gene ID" value="Kaladp0048s0934.v1.1"/>
</dbReference>
<accession>A0A7N0TZZ4</accession>
<dbReference type="AlphaFoldDB" id="A0A7N0TZZ4"/>
<keyword evidence="3" id="KW-1185">Reference proteome</keyword>
<dbReference type="Pfam" id="PF07797">
    <property type="entry name" value="DUF1639"/>
    <property type="match status" value="1"/>
</dbReference>